<keyword evidence="1" id="KW-0472">Membrane</keyword>
<organism evidence="2">
    <name type="scientific">hydrothermal vent metagenome</name>
    <dbReference type="NCBI Taxonomy" id="652676"/>
    <lineage>
        <taxon>unclassified sequences</taxon>
        <taxon>metagenomes</taxon>
        <taxon>ecological metagenomes</taxon>
    </lineage>
</organism>
<proteinExistence type="predicted"/>
<accession>A0A3B0W273</accession>
<evidence type="ECO:0000313" key="2">
    <source>
        <dbReference type="EMBL" id="VAW49988.1"/>
    </source>
</evidence>
<dbReference type="EMBL" id="UOFB01000421">
    <property type="protein sequence ID" value="VAW49988.1"/>
    <property type="molecule type" value="Genomic_DNA"/>
</dbReference>
<evidence type="ECO:0000256" key="1">
    <source>
        <dbReference type="SAM" id="Phobius"/>
    </source>
</evidence>
<gene>
    <name evidence="2" type="ORF">MNBD_GAMMA04-2129</name>
</gene>
<protein>
    <submittedName>
        <fullName evidence="2">Uncharacterized protein</fullName>
    </submittedName>
</protein>
<keyword evidence="1" id="KW-0812">Transmembrane</keyword>
<name>A0A3B0W273_9ZZZZ</name>
<dbReference type="AlphaFoldDB" id="A0A3B0W273"/>
<feature type="transmembrane region" description="Helical" evidence="1">
    <location>
        <begin position="7"/>
        <end position="27"/>
    </location>
</feature>
<keyword evidence="1" id="KW-1133">Transmembrane helix</keyword>
<sequence>MNSKQLLYLFLSFLTLTMGYAFLRYTYNVTDSLPFTQEIVLIILGTVATIFITSLLLNKQTTVEVEKEQNIKFLELKTKTYEKLLDLLEEMSLVHQFSDAKLIHLSFITHRLALVASPEVLEEYQIFLSVMQKISKDNTFKGDTVVLHKALSALTLTIRDDLLGHSIHTQYSKIQLEEMIKKNSRQSSEIRND</sequence>
<feature type="transmembrane region" description="Helical" evidence="1">
    <location>
        <begin position="39"/>
        <end position="57"/>
    </location>
</feature>
<reference evidence="2" key="1">
    <citation type="submission" date="2018-06" db="EMBL/GenBank/DDBJ databases">
        <authorList>
            <person name="Zhirakovskaya E."/>
        </authorList>
    </citation>
    <scope>NUCLEOTIDE SEQUENCE</scope>
</reference>